<dbReference type="InterPro" id="IPR002505">
    <property type="entry name" value="PTA_PTB"/>
</dbReference>
<reference evidence="13 14" key="1">
    <citation type="journal article" date="2019" name="ISME J.">
        <title>Deianiraea, an extracellular bacterium associated with the ciliate Paramecium, suggests an alternative scenario for the evolution of Rickettsiales.</title>
        <authorList>
            <person name="Castelli M."/>
            <person name="Sabaneyeva E."/>
            <person name="Lanzoni O."/>
            <person name="Lebedeva N."/>
            <person name="Floriano A.M."/>
            <person name="Gaiarsa S."/>
            <person name="Benken K."/>
            <person name="Modeo L."/>
            <person name="Bandi C."/>
            <person name="Potekhin A."/>
            <person name="Sassera D."/>
            <person name="Petroni G."/>
        </authorList>
    </citation>
    <scope>NUCLEOTIDE SEQUENCE [LARGE SCALE GENOMIC DNA]</scope>
    <source>
        <strain evidence="13">CyL4-1</strain>
    </source>
</reference>
<evidence type="ECO:0000313" key="13">
    <source>
        <dbReference type="EMBL" id="QED23242.1"/>
    </source>
</evidence>
<evidence type="ECO:0000259" key="11">
    <source>
        <dbReference type="SMART" id="SM00919"/>
    </source>
</evidence>
<keyword evidence="6" id="KW-0560">Oxidoreductase</keyword>
<evidence type="ECO:0000256" key="10">
    <source>
        <dbReference type="PIRSR" id="PIRSR036684-3"/>
    </source>
</evidence>
<keyword evidence="14" id="KW-1185">Reference proteome</keyword>
<comment type="cofactor">
    <cofactor evidence="1">
        <name>Mn(2+)</name>
        <dbReference type="ChEBI" id="CHEBI:29035"/>
    </cofactor>
</comment>
<dbReference type="FunFam" id="3.40.50.720:FF:000095">
    <property type="entry name" value="NADP-dependent malic enzyme"/>
    <property type="match status" value="1"/>
</dbReference>
<dbReference type="InterPro" id="IPR042112">
    <property type="entry name" value="P_AcTrfase_dom2"/>
</dbReference>
<dbReference type="InterPro" id="IPR012301">
    <property type="entry name" value="Malic_N_dom"/>
</dbReference>
<feature type="binding site" evidence="9">
    <location>
        <position position="144"/>
    </location>
    <ligand>
        <name>a divalent metal cation</name>
        <dbReference type="ChEBI" id="CHEBI:60240"/>
    </ligand>
</feature>
<evidence type="ECO:0000256" key="8">
    <source>
        <dbReference type="PIRSR" id="PIRSR036684-1"/>
    </source>
</evidence>
<dbReference type="Pfam" id="PF01515">
    <property type="entry name" value="PTA_PTB"/>
    <property type="match status" value="1"/>
</dbReference>
<feature type="binding site" evidence="9">
    <location>
        <position position="143"/>
    </location>
    <ligand>
        <name>a divalent metal cation</name>
        <dbReference type="ChEBI" id="CHEBI:60240"/>
    </ligand>
</feature>
<dbReference type="Pfam" id="PF03949">
    <property type="entry name" value="Malic_M"/>
    <property type="match status" value="1"/>
</dbReference>
<dbReference type="PIRSF" id="PIRSF036684">
    <property type="entry name" value="ME_PTA"/>
    <property type="match status" value="1"/>
</dbReference>
<dbReference type="Gene3D" id="3.40.50.10380">
    <property type="entry name" value="Malic enzyme, N-terminal domain"/>
    <property type="match status" value="1"/>
</dbReference>
<comment type="similarity">
    <text evidence="3">In the N-terminal section; belongs to the malic enzymes family.</text>
</comment>
<dbReference type="InterPro" id="IPR015884">
    <property type="entry name" value="Malic_enzyme_CS"/>
</dbReference>
<dbReference type="InterPro" id="IPR037062">
    <property type="entry name" value="Malic_N_dom_sf"/>
</dbReference>
<evidence type="ECO:0000256" key="2">
    <source>
        <dbReference type="ARBA" id="ARBA00001946"/>
    </source>
</evidence>
<dbReference type="InterPro" id="IPR012188">
    <property type="entry name" value="ME_PTA"/>
</dbReference>
<dbReference type="SUPFAM" id="SSF53223">
    <property type="entry name" value="Aminoacid dehydrogenase-like, N-terminal domain"/>
    <property type="match status" value="1"/>
</dbReference>
<feature type="active site" description="Proton acceptor" evidence="8">
    <location>
        <position position="101"/>
    </location>
</feature>
<dbReference type="SUPFAM" id="SSF53659">
    <property type="entry name" value="Isocitrate/Isopropylmalate dehydrogenase-like"/>
    <property type="match status" value="1"/>
</dbReference>
<evidence type="ECO:0000256" key="3">
    <source>
        <dbReference type="ARBA" id="ARBA00007686"/>
    </source>
</evidence>
<dbReference type="GO" id="GO:0006108">
    <property type="term" value="P:malate metabolic process"/>
    <property type="evidence" value="ECO:0007669"/>
    <property type="project" value="InterPro"/>
</dbReference>
<evidence type="ECO:0000256" key="9">
    <source>
        <dbReference type="PIRSR" id="PIRSR036684-2"/>
    </source>
</evidence>
<evidence type="ECO:0000313" key="14">
    <source>
        <dbReference type="Proteomes" id="UP000321934"/>
    </source>
</evidence>
<dbReference type="PANTHER" id="PTHR43237:SF4">
    <property type="entry name" value="NADP-DEPENDENT MALIC ENZYME"/>
    <property type="match status" value="1"/>
</dbReference>
<dbReference type="SMART" id="SM00919">
    <property type="entry name" value="Malic_M"/>
    <property type="match status" value="1"/>
</dbReference>
<name>A0A5B8XD38_9RICK</name>
<keyword evidence="5 9" id="KW-0479">Metal-binding</keyword>
<dbReference type="OrthoDB" id="9805787at2"/>
<feature type="binding site" evidence="10">
    <location>
        <begin position="83"/>
        <end position="90"/>
    </location>
    <ligand>
        <name>NADP(+)</name>
        <dbReference type="ChEBI" id="CHEBI:58349"/>
    </ligand>
</feature>
<dbReference type="Pfam" id="PF00390">
    <property type="entry name" value="malic"/>
    <property type="match status" value="1"/>
</dbReference>
<dbReference type="Gene3D" id="3.40.50.10950">
    <property type="match status" value="1"/>
</dbReference>
<comment type="similarity">
    <text evidence="4">In the C-terminal section; belongs to the phosphate acetyltransferase and butyryltransferase family.</text>
</comment>
<dbReference type="GO" id="GO:0004470">
    <property type="term" value="F:malic enzyme activity"/>
    <property type="evidence" value="ECO:0007669"/>
    <property type="project" value="InterPro"/>
</dbReference>
<comment type="cofactor">
    <cofactor evidence="2">
        <name>Mg(2+)</name>
        <dbReference type="ChEBI" id="CHEBI:18420"/>
    </cofactor>
</comment>
<dbReference type="Gene3D" id="3.40.50.10750">
    <property type="entry name" value="Isocitrate/Isopropylmalate dehydrogenase-like"/>
    <property type="match status" value="1"/>
</dbReference>
<evidence type="ECO:0000256" key="7">
    <source>
        <dbReference type="ARBA" id="ARBA00023268"/>
    </source>
</evidence>
<organism evidence="13 14">
    <name type="scientific">Candidatus Deianiraea vastatrix</name>
    <dbReference type="NCBI Taxonomy" id="2163644"/>
    <lineage>
        <taxon>Bacteria</taxon>
        <taxon>Pseudomonadati</taxon>
        <taxon>Pseudomonadota</taxon>
        <taxon>Alphaproteobacteria</taxon>
        <taxon>Rickettsiales</taxon>
        <taxon>Candidatus Deianiraeaceae</taxon>
        <taxon>Candidatus Deianiraea</taxon>
    </lineage>
</organism>
<dbReference type="InterPro" id="IPR012302">
    <property type="entry name" value="Malic_NAD-bd"/>
</dbReference>
<dbReference type="Gene3D" id="3.40.50.720">
    <property type="entry name" value="NAD(P)-binding Rossmann-like Domain"/>
    <property type="match status" value="1"/>
</dbReference>
<evidence type="ECO:0000256" key="6">
    <source>
        <dbReference type="ARBA" id="ARBA00023002"/>
    </source>
</evidence>
<dbReference type="InterPro" id="IPR046346">
    <property type="entry name" value="Aminoacid_DH-like_N_sf"/>
</dbReference>
<dbReference type="GO" id="GO:0046872">
    <property type="term" value="F:metal ion binding"/>
    <property type="evidence" value="ECO:0007669"/>
    <property type="project" value="UniProtKB-KW"/>
</dbReference>
<accession>A0A5B8XD38</accession>
<sequence length="752" mass="82363">MSGKNQQISKVTKEEALEFHRSGKPGKLEVSPIKQLATVRDLSLAYSPGVGFPCLEIEKDPDLAYEYTSKGNFVAVISNGTAVLGFGDIGALAGKPVMEGKSVLFKRFADIDSIDVEVETRDSDELINVVKNIGRTWGGINLEDIRGPECFYIEKKLQELLDIPVFHDDQHGTAIISLAAVINAAKVTGRKFSDMKMVVNGAGAAGISCYKMIRDYGLKPENCILCDQKGPIYKGRTDSMTELKEQFAVETSARTLTEALKGADLVLGLSVKGAFTQEMIKGMAPNPIVFAMANPEPEITPEEIFEVRPDAIIATGRSDYPNQVNNVMCFPFLFRGALDVRATQINQDMKMAAAEAIAKLAELAVPDEVLAAYPGRKLEFGRQYILPTPFDPRLIIEVASEVAKAAMKTGVARKKIDDIEKYKKALRSRLDPSVNAITLISESVKSNKKVCFAEGEEIESIKAAVMWRDGGHGKALLLGKRDRIDQVATENSINLSDIEIVNASEKKDDIEKYIDLLYSKLQRKGMLRSDCESLVKKDRDAFASLLLETKEVDSVICGVGRSYTNVISNVEKFSPIKKDSKLTGISILVHKNHMLFISDTANSELASSEELVQNAIQTAQFVTKMGIKPRVAFMSYSNFGSNVRKESERVANAVKILDKMKVDFEYEGEMLPSTALTKNGKDAYPFSRLTESANILIMPGLHSAAISSSLAESLGNCILIGPILSGFENSIQIVSPYAKARDIFNMALISGL</sequence>
<dbReference type="InterPro" id="IPR042113">
    <property type="entry name" value="P_AcTrfase_dom1"/>
</dbReference>
<dbReference type="Proteomes" id="UP000321934">
    <property type="component" value="Chromosome"/>
</dbReference>
<gene>
    <name evidence="13" type="ORF">Deia_00442</name>
</gene>
<dbReference type="GO" id="GO:0051287">
    <property type="term" value="F:NAD binding"/>
    <property type="evidence" value="ECO:0007669"/>
    <property type="project" value="InterPro"/>
</dbReference>
<dbReference type="InterPro" id="IPR051674">
    <property type="entry name" value="Malate_Decarboxylase"/>
</dbReference>
<dbReference type="InterPro" id="IPR036291">
    <property type="entry name" value="NAD(P)-bd_dom_sf"/>
</dbReference>
<dbReference type="CDD" id="cd05311">
    <property type="entry name" value="NAD_bind_2_malic_enz"/>
    <property type="match status" value="1"/>
</dbReference>
<dbReference type="EMBL" id="CP029077">
    <property type="protein sequence ID" value="QED23242.1"/>
    <property type="molecule type" value="Genomic_DNA"/>
</dbReference>
<dbReference type="AlphaFoldDB" id="A0A5B8XD38"/>
<evidence type="ECO:0000256" key="4">
    <source>
        <dbReference type="ARBA" id="ARBA00008756"/>
    </source>
</evidence>
<feature type="domain" description="Malic enzyme NAD-binding" evidence="11">
    <location>
        <begin position="170"/>
        <end position="407"/>
    </location>
</feature>
<dbReference type="GO" id="GO:0016746">
    <property type="term" value="F:acyltransferase activity"/>
    <property type="evidence" value="ECO:0007669"/>
    <property type="project" value="InterPro"/>
</dbReference>
<protein>
    <submittedName>
        <fullName evidence="13">NADP-dependent malic enzyme</fullName>
    </submittedName>
</protein>
<proteinExistence type="inferred from homology"/>
<dbReference type="SMART" id="SM01274">
    <property type="entry name" value="malic"/>
    <property type="match status" value="1"/>
</dbReference>
<dbReference type="FunFam" id="3.40.50.10380:FF:000003">
    <property type="entry name" value="NADP-dependent malic enzyme"/>
    <property type="match status" value="1"/>
</dbReference>
<keyword evidence="10" id="KW-0521">NADP</keyword>
<dbReference type="RefSeq" id="WP_146820528.1">
    <property type="nucleotide sequence ID" value="NZ_CP029077.1"/>
</dbReference>
<evidence type="ECO:0000256" key="1">
    <source>
        <dbReference type="ARBA" id="ARBA00001936"/>
    </source>
</evidence>
<evidence type="ECO:0000259" key="12">
    <source>
        <dbReference type="SMART" id="SM01274"/>
    </source>
</evidence>
<keyword evidence="7" id="KW-0511">Multifunctional enzyme</keyword>
<evidence type="ECO:0000256" key="5">
    <source>
        <dbReference type="ARBA" id="ARBA00022723"/>
    </source>
</evidence>
<dbReference type="InterPro" id="IPR045213">
    <property type="entry name" value="Malic_NAD-bd_bact_type"/>
</dbReference>
<feature type="binding site" evidence="10">
    <location>
        <position position="294"/>
    </location>
    <ligand>
        <name>a divalent metal cation</name>
        <dbReference type="ChEBI" id="CHEBI:60240"/>
    </ligand>
</feature>
<dbReference type="SUPFAM" id="SSF51735">
    <property type="entry name" value="NAD(P)-binding Rossmann-fold domains"/>
    <property type="match status" value="1"/>
</dbReference>
<feature type="domain" description="Malic enzyme N-terminal" evidence="12">
    <location>
        <begin position="25"/>
        <end position="158"/>
    </location>
</feature>
<dbReference type="PANTHER" id="PTHR43237">
    <property type="entry name" value="NADP-DEPENDENT MALIC ENZYME"/>
    <property type="match status" value="1"/>
</dbReference>
<dbReference type="GO" id="GO:0016616">
    <property type="term" value="F:oxidoreductase activity, acting on the CH-OH group of donors, NAD or NADP as acceptor"/>
    <property type="evidence" value="ECO:0007669"/>
    <property type="project" value="InterPro"/>
</dbReference>
<dbReference type="PROSITE" id="PS00331">
    <property type="entry name" value="MALIC_ENZYMES"/>
    <property type="match status" value="1"/>
</dbReference>
<feature type="binding site" evidence="10">
    <location>
        <position position="169"/>
    </location>
    <ligand>
        <name>a divalent metal cation</name>
        <dbReference type="ChEBI" id="CHEBI:60240"/>
    </ligand>
</feature>